<gene>
    <name evidence="5" type="ORF">BCR33DRAFT_720568</name>
</gene>
<dbReference type="SUPFAM" id="SSF52833">
    <property type="entry name" value="Thioredoxin-like"/>
    <property type="match status" value="1"/>
</dbReference>
<dbReference type="Pfam" id="PF08534">
    <property type="entry name" value="Redoxin"/>
    <property type="match status" value="1"/>
</dbReference>
<dbReference type="EMBL" id="MCGO01000043">
    <property type="protein sequence ID" value="ORY38514.1"/>
    <property type="molecule type" value="Genomic_DNA"/>
</dbReference>
<dbReference type="AlphaFoldDB" id="A0A1Y2BV12"/>
<dbReference type="Proteomes" id="UP000193642">
    <property type="component" value="Unassembled WGS sequence"/>
</dbReference>
<accession>A0A1Y2BV12</accession>
<dbReference type="GO" id="GO:0016491">
    <property type="term" value="F:oxidoreductase activity"/>
    <property type="evidence" value="ECO:0007669"/>
    <property type="project" value="InterPro"/>
</dbReference>
<dbReference type="CDD" id="cd02966">
    <property type="entry name" value="TlpA_like_family"/>
    <property type="match status" value="1"/>
</dbReference>
<evidence type="ECO:0000256" key="1">
    <source>
        <dbReference type="ARBA" id="ARBA00004196"/>
    </source>
</evidence>
<organism evidence="5 6">
    <name type="scientific">Rhizoclosmatium globosum</name>
    <dbReference type="NCBI Taxonomy" id="329046"/>
    <lineage>
        <taxon>Eukaryota</taxon>
        <taxon>Fungi</taxon>
        <taxon>Fungi incertae sedis</taxon>
        <taxon>Chytridiomycota</taxon>
        <taxon>Chytridiomycota incertae sedis</taxon>
        <taxon>Chytridiomycetes</taxon>
        <taxon>Chytridiales</taxon>
        <taxon>Chytriomycetaceae</taxon>
        <taxon>Rhizoclosmatium</taxon>
    </lineage>
</organism>
<feature type="domain" description="Thioredoxin" evidence="4">
    <location>
        <begin position="25"/>
        <end position="165"/>
    </location>
</feature>
<evidence type="ECO:0000256" key="2">
    <source>
        <dbReference type="ARBA" id="ARBA00010505"/>
    </source>
</evidence>
<dbReference type="InterPro" id="IPR017937">
    <property type="entry name" value="Thioredoxin_CS"/>
</dbReference>
<reference evidence="5 6" key="1">
    <citation type="submission" date="2016-07" db="EMBL/GenBank/DDBJ databases">
        <title>Pervasive Adenine N6-methylation of Active Genes in Fungi.</title>
        <authorList>
            <consortium name="DOE Joint Genome Institute"/>
            <person name="Mondo S.J."/>
            <person name="Dannebaum R.O."/>
            <person name="Kuo R.C."/>
            <person name="Labutti K."/>
            <person name="Haridas S."/>
            <person name="Kuo A."/>
            <person name="Salamov A."/>
            <person name="Ahrendt S.R."/>
            <person name="Lipzen A."/>
            <person name="Sullivan W."/>
            <person name="Andreopoulos W.B."/>
            <person name="Clum A."/>
            <person name="Lindquist E."/>
            <person name="Daum C."/>
            <person name="Ramamoorthy G.K."/>
            <person name="Gryganskyi A."/>
            <person name="Culley D."/>
            <person name="Magnuson J.K."/>
            <person name="James T.Y."/>
            <person name="O'Malley M.A."/>
            <person name="Stajich J.E."/>
            <person name="Spatafora J.W."/>
            <person name="Visel A."/>
            <person name="Grigoriev I.V."/>
        </authorList>
    </citation>
    <scope>NUCLEOTIDE SEQUENCE [LARGE SCALE GENOMIC DNA]</scope>
    <source>
        <strain evidence="5 6">JEL800</strain>
    </source>
</reference>
<dbReference type="InterPro" id="IPR013740">
    <property type="entry name" value="Redoxin"/>
</dbReference>
<dbReference type="InterPro" id="IPR013766">
    <property type="entry name" value="Thioredoxin_domain"/>
</dbReference>
<dbReference type="OrthoDB" id="2121326at2759"/>
<comment type="subcellular location">
    <subcellularLocation>
        <location evidence="1">Cell envelope</location>
    </subcellularLocation>
</comment>
<dbReference type="STRING" id="329046.A0A1Y2BV12"/>
<evidence type="ECO:0000313" key="5">
    <source>
        <dbReference type="EMBL" id="ORY38514.1"/>
    </source>
</evidence>
<protein>
    <submittedName>
        <fullName evidence="5">Thioredoxin-like protein</fullName>
    </submittedName>
</protein>
<evidence type="ECO:0000259" key="4">
    <source>
        <dbReference type="PROSITE" id="PS51352"/>
    </source>
</evidence>
<keyword evidence="6" id="KW-1185">Reference proteome</keyword>
<proteinExistence type="inferred from homology"/>
<keyword evidence="3" id="KW-0201">Cytochrome c-type biogenesis</keyword>
<evidence type="ECO:0000313" key="6">
    <source>
        <dbReference type="Proteomes" id="UP000193642"/>
    </source>
</evidence>
<sequence length="165" mass="18000">MFLWLLKQVGLLFAILFFMNFFNPPKLGSTVAPLKGLKFIKGEACDVPNTKEGKVTVLELWATWCPPCVKSIPHLTEIAHKFGSDVTFVGVTQESDEAKVRAFVENMGAQMDYTVAIDLLGDSRMVAKDSGGMGIPHAIVINGKGVMVWAGHPMSGDFENAIREA</sequence>
<dbReference type="PROSITE" id="PS51352">
    <property type="entry name" value="THIOREDOXIN_2"/>
    <property type="match status" value="1"/>
</dbReference>
<dbReference type="InterPro" id="IPR036249">
    <property type="entry name" value="Thioredoxin-like_sf"/>
</dbReference>
<dbReference type="PROSITE" id="PS00194">
    <property type="entry name" value="THIOREDOXIN_1"/>
    <property type="match status" value="1"/>
</dbReference>
<dbReference type="PANTHER" id="PTHR42852:SF18">
    <property type="entry name" value="CHROMOSOME UNDETERMINED SCAFFOLD_47, WHOLE GENOME SHOTGUN SEQUENCE"/>
    <property type="match status" value="1"/>
</dbReference>
<dbReference type="InterPro" id="IPR050553">
    <property type="entry name" value="Thioredoxin_ResA/DsbE_sf"/>
</dbReference>
<name>A0A1Y2BV12_9FUNG</name>
<comment type="caution">
    <text evidence="5">The sequence shown here is derived from an EMBL/GenBank/DDBJ whole genome shotgun (WGS) entry which is preliminary data.</text>
</comment>
<evidence type="ECO:0000256" key="3">
    <source>
        <dbReference type="ARBA" id="ARBA00022748"/>
    </source>
</evidence>
<dbReference type="GO" id="GO:0017004">
    <property type="term" value="P:cytochrome complex assembly"/>
    <property type="evidence" value="ECO:0007669"/>
    <property type="project" value="UniProtKB-KW"/>
</dbReference>
<comment type="similarity">
    <text evidence="2">Belongs to the peroxiredoxin family. Prx5 subfamily.</text>
</comment>
<dbReference type="PANTHER" id="PTHR42852">
    <property type="entry name" value="THIOL:DISULFIDE INTERCHANGE PROTEIN DSBE"/>
    <property type="match status" value="1"/>
</dbReference>
<dbReference type="Gene3D" id="3.40.30.10">
    <property type="entry name" value="Glutaredoxin"/>
    <property type="match status" value="1"/>
</dbReference>